<dbReference type="Proteomes" id="UP000295252">
    <property type="component" value="Chromosome V"/>
</dbReference>
<evidence type="ECO:0000313" key="2">
    <source>
        <dbReference type="Proteomes" id="UP000295252"/>
    </source>
</evidence>
<dbReference type="AlphaFoldDB" id="A0A068V445"/>
<accession>A0A068V445</accession>
<dbReference type="EMBL" id="HG739174">
    <property type="protein sequence ID" value="CDP14633.1"/>
    <property type="molecule type" value="Genomic_DNA"/>
</dbReference>
<protein>
    <submittedName>
        <fullName evidence="1">Uncharacterized protein</fullName>
    </submittedName>
</protein>
<keyword evidence="2" id="KW-1185">Reference proteome</keyword>
<name>A0A068V445_COFCA</name>
<evidence type="ECO:0000313" key="1">
    <source>
        <dbReference type="EMBL" id="CDP14633.1"/>
    </source>
</evidence>
<sequence length="152" mass="17753">MMYVLSLLCPDCHHYAYRISMLDYQLHYFFCHSPLHHSFHCVSPDYHHYVYHISPDYQLHHFSRHRSPPLFGHSIISPIIDPCLIIYCLICPIVDPQLLVDSTTFSVIDPRLIIHCINFLIYSPQLIANCAVIFLVIYPELIVLYPGNSARL</sequence>
<organism evidence="1 2">
    <name type="scientific">Coffea canephora</name>
    <name type="common">Robusta coffee</name>
    <dbReference type="NCBI Taxonomy" id="49390"/>
    <lineage>
        <taxon>Eukaryota</taxon>
        <taxon>Viridiplantae</taxon>
        <taxon>Streptophyta</taxon>
        <taxon>Embryophyta</taxon>
        <taxon>Tracheophyta</taxon>
        <taxon>Spermatophyta</taxon>
        <taxon>Magnoliopsida</taxon>
        <taxon>eudicotyledons</taxon>
        <taxon>Gunneridae</taxon>
        <taxon>Pentapetalae</taxon>
        <taxon>asterids</taxon>
        <taxon>lamiids</taxon>
        <taxon>Gentianales</taxon>
        <taxon>Rubiaceae</taxon>
        <taxon>Ixoroideae</taxon>
        <taxon>Gardenieae complex</taxon>
        <taxon>Bertiereae - Coffeeae clade</taxon>
        <taxon>Coffeeae</taxon>
        <taxon>Coffea</taxon>
    </lineage>
</organism>
<dbReference type="InParanoid" id="A0A068V445"/>
<dbReference type="Gramene" id="CDP14633">
    <property type="protein sequence ID" value="CDP14633"/>
    <property type="gene ID" value="GSCOC_T00042007001"/>
</dbReference>
<reference evidence="2" key="1">
    <citation type="journal article" date="2014" name="Science">
        <title>The coffee genome provides insight into the convergent evolution of caffeine biosynthesis.</title>
        <authorList>
            <person name="Denoeud F."/>
            <person name="Carretero-Paulet L."/>
            <person name="Dereeper A."/>
            <person name="Droc G."/>
            <person name="Guyot R."/>
            <person name="Pietrella M."/>
            <person name="Zheng C."/>
            <person name="Alberti A."/>
            <person name="Anthony F."/>
            <person name="Aprea G."/>
            <person name="Aury J.M."/>
            <person name="Bento P."/>
            <person name="Bernard M."/>
            <person name="Bocs S."/>
            <person name="Campa C."/>
            <person name="Cenci A."/>
            <person name="Combes M.C."/>
            <person name="Crouzillat D."/>
            <person name="Da Silva C."/>
            <person name="Daddiego L."/>
            <person name="De Bellis F."/>
            <person name="Dussert S."/>
            <person name="Garsmeur O."/>
            <person name="Gayraud T."/>
            <person name="Guignon V."/>
            <person name="Jahn K."/>
            <person name="Jamilloux V."/>
            <person name="Joet T."/>
            <person name="Labadie K."/>
            <person name="Lan T."/>
            <person name="Leclercq J."/>
            <person name="Lepelley M."/>
            <person name="Leroy T."/>
            <person name="Li L.T."/>
            <person name="Librado P."/>
            <person name="Lopez L."/>
            <person name="Munoz A."/>
            <person name="Noel B."/>
            <person name="Pallavicini A."/>
            <person name="Perrotta G."/>
            <person name="Poncet V."/>
            <person name="Pot D."/>
            <person name="Priyono X."/>
            <person name="Rigoreau M."/>
            <person name="Rouard M."/>
            <person name="Rozas J."/>
            <person name="Tranchant-Dubreuil C."/>
            <person name="VanBuren R."/>
            <person name="Zhang Q."/>
            <person name="Andrade A.C."/>
            <person name="Argout X."/>
            <person name="Bertrand B."/>
            <person name="de Kochko A."/>
            <person name="Graziosi G."/>
            <person name="Henry R.J."/>
            <person name="Jayarama X."/>
            <person name="Ming R."/>
            <person name="Nagai C."/>
            <person name="Rounsley S."/>
            <person name="Sankoff D."/>
            <person name="Giuliano G."/>
            <person name="Albert V.A."/>
            <person name="Wincker P."/>
            <person name="Lashermes P."/>
        </authorList>
    </citation>
    <scope>NUCLEOTIDE SEQUENCE [LARGE SCALE GENOMIC DNA]</scope>
    <source>
        <strain evidence="2">cv. DH200-94</strain>
    </source>
</reference>
<gene>
    <name evidence="1" type="ORF">GSCOC_T00042007001</name>
</gene>
<proteinExistence type="predicted"/>